<dbReference type="Gene3D" id="3.40.50.1100">
    <property type="match status" value="2"/>
</dbReference>
<dbReference type="InterPro" id="IPR004450">
    <property type="entry name" value="Thr_synthase-like"/>
</dbReference>
<evidence type="ECO:0000313" key="16">
    <source>
        <dbReference type="Proteomes" id="UP000190092"/>
    </source>
</evidence>
<dbReference type="GO" id="GO:0009088">
    <property type="term" value="P:threonine biosynthetic process"/>
    <property type="evidence" value="ECO:0007669"/>
    <property type="project" value="UniProtKB-UniRule"/>
</dbReference>
<keyword evidence="9" id="KW-0456">Lyase</keyword>
<evidence type="ECO:0000256" key="9">
    <source>
        <dbReference type="ARBA" id="ARBA00023239"/>
    </source>
</evidence>
<comment type="similarity">
    <text evidence="3">Belongs to the threonine synthase family.</text>
</comment>
<dbReference type="PROSITE" id="PS00165">
    <property type="entry name" value="DEHYDRATASE_SER_THR"/>
    <property type="match status" value="1"/>
</dbReference>
<dbReference type="EC" id="4.2.3.1" evidence="4 11"/>
<keyword evidence="16" id="KW-1185">Reference proteome</keyword>
<dbReference type="InterPro" id="IPR029144">
    <property type="entry name" value="Thr_synth_N"/>
</dbReference>
<name>A0A1T4JP12_9HYPH</name>
<feature type="domain" description="Threonine synthase N-terminal" evidence="14">
    <location>
        <begin position="2"/>
        <end position="84"/>
    </location>
</feature>
<comment type="catalytic activity">
    <reaction evidence="10">
        <text>O-phospho-L-homoserine + H2O = L-threonine + phosphate</text>
        <dbReference type="Rhea" id="RHEA:10840"/>
        <dbReference type="ChEBI" id="CHEBI:15377"/>
        <dbReference type="ChEBI" id="CHEBI:43474"/>
        <dbReference type="ChEBI" id="CHEBI:57590"/>
        <dbReference type="ChEBI" id="CHEBI:57926"/>
        <dbReference type="EC" id="4.2.3.1"/>
    </reaction>
</comment>
<dbReference type="InterPro" id="IPR036052">
    <property type="entry name" value="TrpB-like_PALP_sf"/>
</dbReference>
<comment type="pathway">
    <text evidence="2">Amino-acid biosynthesis; L-threonine biosynthesis; L-threonine from L-aspartate: step 5/5.</text>
</comment>
<dbReference type="NCBIfam" id="TIGR00260">
    <property type="entry name" value="thrC"/>
    <property type="match status" value="1"/>
</dbReference>
<dbReference type="Pfam" id="PF14821">
    <property type="entry name" value="Thr_synth_N"/>
    <property type="match status" value="1"/>
</dbReference>
<reference evidence="16" key="1">
    <citation type="submission" date="2017-02" db="EMBL/GenBank/DDBJ databases">
        <authorList>
            <person name="Varghese N."/>
            <person name="Submissions S."/>
        </authorList>
    </citation>
    <scope>NUCLEOTIDE SEQUENCE [LARGE SCALE GENOMIC DNA]</scope>
    <source>
        <strain evidence="16">ATCC 27094</strain>
    </source>
</reference>
<evidence type="ECO:0000256" key="11">
    <source>
        <dbReference type="NCBIfam" id="TIGR00260"/>
    </source>
</evidence>
<dbReference type="Proteomes" id="UP000190092">
    <property type="component" value="Unassembled WGS sequence"/>
</dbReference>
<keyword evidence="8 12" id="KW-0663">Pyridoxal phosphate</keyword>
<evidence type="ECO:0000256" key="6">
    <source>
        <dbReference type="ARBA" id="ARBA00022605"/>
    </source>
</evidence>
<dbReference type="PANTHER" id="PTHR42690">
    <property type="entry name" value="THREONINE SYNTHASE FAMILY MEMBER"/>
    <property type="match status" value="1"/>
</dbReference>
<evidence type="ECO:0000256" key="8">
    <source>
        <dbReference type="ARBA" id="ARBA00022898"/>
    </source>
</evidence>
<dbReference type="Pfam" id="PF00291">
    <property type="entry name" value="PALP"/>
    <property type="match status" value="1"/>
</dbReference>
<dbReference type="PANTHER" id="PTHR42690:SF1">
    <property type="entry name" value="THREONINE SYNTHASE-LIKE 2"/>
    <property type="match status" value="1"/>
</dbReference>
<keyword evidence="6" id="KW-0028">Amino-acid biosynthesis</keyword>
<keyword evidence="7" id="KW-0791">Threonine biosynthesis</keyword>
<dbReference type="STRING" id="225324.SAMN02745126_00276"/>
<dbReference type="GO" id="GO:0030170">
    <property type="term" value="F:pyridoxal phosphate binding"/>
    <property type="evidence" value="ECO:0007669"/>
    <property type="project" value="InterPro"/>
</dbReference>
<dbReference type="SUPFAM" id="SSF53686">
    <property type="entry name" value="Tryptophan synthase beta subunit-like PLP-dependent enzymes"/>
    <property type="match status" value="1"/>
</dbReference>
<feature type="modified residue" description="N6-(pyridoxal phosphate)lysine" evidence="12">
    <location>
        <position position="117"/>
    </location>
</feature>
<dbReference type="InterPro" id="IPR051166">
    <property type="entry name" value="Threonine_Synthase"/>
</dbReference>
<evidence type="ECO:0000256" key="3">
    <source>
        <dbReference type="ARBA" id="ARBA00005517"/>
    </source>
</evidence>
<dbReference type="RefSeq" id="WP_085932034.1">
    <property type="nucleotide sequence ID" value="NZ_FUWJ01000001.1"/>
</dbReference>
<dbReference type="InterPro" id="IPR000634">
    <property type="entry name" value="Ser/Thr_deHydtase_PyrdxlP-BS"/>
</dbReference>
<evidence type="ECO:0000313" key="15">
    <source>
        <dbReference type="EMBL" id="SJZ31910.1"/>
    </source>
</evidence>
<dbReference type="AlphaFoldDB" id="A0A1T4JP12"/>
<protein>
    <recommendedName>
        <fullName evidence="5 11">Threonine synthase</fullName>
        <ecNumber evidence="4 11">4.2.3.1</ecNumber>
    </recommendedName>
</protein>
<evidence type="ECO:0000259" key="13">
    <source>
        <dbReference type="Pfam" id="PF00291"/>
    </source>
</evidence>
<dbReference type="InterPro" id="IPR001926">
    <property type="entry name" value="TrpB-like_PALP"/>
</dbReference>
<evidence type="ECO:0000256" key="12">
    <source>
        <dbReference type="PIRSR" id="PIRSR604450-51"/>
    </source>
</evidence>
<dbReference type="EMBL" id="FUWJ01000001">
    <property type="protein sequence ID" value="SJZ31910.1"/>
    <property type="molecule type" value="Genomic_DNA"/>
</dbReference>
<feature type="domain" description="Tryptophan synthase beta chain-like PALP" evidence="13">
    <location>
        <begin position="104"/>
        <end position="335"/>
    </location>
</feature>
<sequence>MRYISTRHGSQGSPAPLNFEEVMLAGLARDGGLYLPESWPHFSKAEIAALQGKPYVEVAFQVMRPFVGTAFDEPTFRRLIAEAYASFETPDVAPLKALGDSGLHLLELFHGPTLAFKDVALQLLGRMLDHTLVQRGQHATIVGATSGDTGSAAIEAVRDRKTIDIFMLHPHGRVSEVQRRQMTTVLAPNVHNIAVQGTFDDCQDLAKACFNDLAFRDRHALTAVNSINFARVMAQIVYYFWAALKLGAPDRPVAFTVPTGNFGNVYAGYAARQMGLPISHFVVAANANDILPRFFERGAMTMTGVTPTLSPSMDIQISSNFERLLFDLYSRDGKALAEAMTVFRATGTLKVGANALGGVRALFDSGRLDDEGTLVAIADCRKRFGEIIDPHTAIGYAIAQQHRRDAAVPMIVLATAHPAKFPDAVEKAIGLRPVLPPRLADLYERTERVEGLPNDIAALESLIDDRMAAHDGSRVAGRPQVKVST</sequence>
<evidence type="ECO:0000259" key="14">
    <source>
        <dbReference type="Pfam" id="PF14821"/>
    </source>
</evidence>
<evidence type="ECO:0000256" key="1">
    <source>
        <dbReference type="ARBA" id="ARBA00001933"/>
    </source>
</evidence>
<dbReference type="GO" id="GO:0004795">
    <property type="term" value="F:threonine synthase activity"/>
    <property type="evidence" value="ECO:0007669"/>
    <property type="project" value="UniProtKB-UniRule"/>
</dbReference>
<organism evidence="15 16">
    <name type="scientific">Enhydrobacter aerosaccus</name>
    <dbReference type="NCBI Taxonomy" id="225324"/>
    <lineage>
        <taxon>Bacteria</taxon>
        <taxon>Pseudomonadati</taxon>
        <taxon>Pseudomonadota</taxon>
        <taxon>Alphaproteobacteria</taxon>
        <taxon>Hyphomicrobiales</taxon>
        <taxon>Enhydrobacter</taxon>
    </lineage>
</organism>
<proteinExistence type="inferred from homology"/>
<dbReference type="UniPathway" id="UPA00050">
    <property type="reaction ID" value="UER00065"/>
</dbReference>
<dbReference type="InterPro" id="IPR037158">
    <property type="entry name" value="Thr_synth_N_sf"/>
</dbReference>
<evidence type="ECO:0000256" key="7">
    <source>
        <dbReference type="ARBA" id="ARBA00022697"/>
    </source>
</evidence>
<accession>A0A1T4JP12</accession>
<comment type="cofactor">
    <cofactor evidence="1 12">
        <name>pyridoxal 5'-phosphate</name>
        <dbReference type="ChEBI" id="CHEBI:597326"/>
    </cofactor>
</comment>
<dbReference type="Gene3D" id="3.90.1380.10">
    <property type="entry name" value="Threonine synthase, N-terminal domain"/>
    <property type="match status" value="1"/>
</dbReference>
<gene>
    <name evidence="15" type="ORF">SAMN02745126_00276</name>
</gene>
<dbReference type="CDD" id="cd01560">
    <property type="entry name" value="Thr-synth_2"/>
    <property type="match status" value="1"/>
</dbReference>
<evidence type="ECO:0000256" key="10">
    <source>
        <dbReference type="ARBA" id="ARBA00049144"/>
    </source>
</evidence>
<evidence type="ECO:0000256" key="2">
    <source>
        <dbReference type="ARBA" id="ARBA00004979"/>
    </source>
</evidence>
<dbReference type="OrthoDB" id="9763107at2"/>
<dbReference type="Pfam" id="PF24857">
    <property type="entry name" value="THR4_C"/>
    <property type="match status" value="1"/>
</dbReference>
<evidence type="ECO:0000256" key="4">
    <source>
        <dbReference type="ARBA" id="ARBA00013028"/>
    </source>
</evidence>
<evidence type="ECO:0000256" key="5">
    <source>
        <dbReference type="ARBA" id="ARBA00018679"/>
    </source>
</evidence>